<name>A0A919EQ41_STRFL</name>
<evidence type="ECO:0000313" key="2">
    <source>
        <dbReference type="Proteomes" id="UP000632849"/>
    </source>
</evidence>
<dbReference type="EMBL" id="BNBE01000002">
    <property type="protein sequence ID" value="GHG06612.1"/>
    <property type="molecule type" value="Genomic_DNA"/>
</dbReference>
<reference evidence="1" key="2">
    <citation type="submission" date="2020-09" db="EMBL/GenBank/DDBJ databases">
        <authorList>
            <person name="Sun Q."/>
            <person name="Ohkuma M."/>
        </authorList>
    </citation>
    <scope>NUCLEOTIDE SEQUENCE</scope>
    <source>
        <strain evidence="1">JCM 4122</strain>
    </source>
</reference>
<keyword evidence="2" id="KW-1185">Reference proteome</keyword>
<dbReference type="Proteomes" id="UP000632849">
    <property type="component" value="Unassembled WGS sequence"/>
</dbReference>
<proteinExistence type="predicted"/>
<dbReference type="AlphaFoldDB" id="A0A919EQ41"/>
<protein>
    <submittedName>
        <fullName evidence="1">Uncharacterized protein</fullName>
    </submittedName>
</protein>
<reference evidence="1" key="1">
    <citation type="journal article" date="2014" name="Int. J. Syst. Evol. Microbiol.">
        <title>Complete genome sequence of Corynebacterium casei LMG S-19264T (=DSM 44701T), isolated from a smear-ripened cheese.</title>
        <authorList>
            <consortium name="US DOE Joint Genome Institute (JGI-PGF)"/>
            <person name="Walter F."/>
            <person name="Albersmeier A."/>
            <person name="Kalinowski J."/>
            <person name="Ruckert C."/>
        </authorList>
    </citation>
    <scope>NUCLEOTIDE SEQUENCE</scope>
    <source>
        <strain evidence="1">JCM 4122</strain>
    </source>
</reference>
<accession>A0A919EQ41</accession>
<organism evidence="1 2">
    <name type="scientific">Streptomyces filamentosus</name>
    <name type="common">Streptomyces roseosporus</name>
    <dbReference type="NCBI Taxonomy" id="67294"/>
    <lineage>
        <taxon>Bacteria</taxon>
        <taxon>Bacillati</taxon>
        <taxon>Actinomycetota</taxon>
        <taxon>Actinomycetes</taxon>
        <taxon>Kitasatosporales</taxon>
        <taxon>Streptomycetaceae</taxon>
        <taxon>Streptomyces</taxon>
    </lineage>
</organism>
<sequence>MKRAVAGTPDSLYPPGALALPVNPALPAPRLAAAPAERTNEGHYRAYYGPNVRAEYIVKGCADRVAVIDKAWPHTLSDVMLLVASDQGRRTSVEDAPDAVLAALLAGAVAYTDHVSDPETARAFGLDGGQLTIGWNHDRTLDRDNGQWWDKAMHWHLNLYPREVRAAVRTVPLGEIADVELRRSLVDPVAYLSQHVVRDALRSFTLPAGCRLLPISSHRDATRRLPVGFKLLLPGWPFLSTPECRHLLRALHQATEHAYRQVRHAFTGSPEPTPPWTRPALLPPDQVGEQLDRLTWLSPVSRNALMRLRSVLRDVTDRELHLLQERRSFANRCLTLADLSYNITLFTPTLVGPGLPQSRSVILVMQFKLFSYVGHAPAVGGAVASVIDRHHGPVMDDALLARRRAFQDAYLARLGTVLPTLPATPEVSR</sequence>
<comment type="caution">
    <text evidence="1">The sequence shown here is derived from an EMBL/GenBank/DDBJ whole genome shotgun (WGS) entry which is preliminary data.</text>
</comment>
<evidence type="ECO:0000313" key="1">
    <source>
        <dbReference type="EMBL" id="GHG06612.1"/>
    </source>
</evidence>
<gene>
    <name evidence="1" type="ORF">GCM10017667_42340</name>
</gene>